<accession>A0A1Y5P3E7</accession>
<dbReference type="InterPro" id="IPR029045">
    <property type="entry name" value="ClpP/crotonase-like_dom_sf"/>
</dbReference>
<evidence type="ECO:0008006" key="3">
    <source>
        <dbReference type="Google" id="ProtNLM"/>
    </source>
</evidence>
<dbReference type="Gene3D" id="3.90.226.10">
    <property type="entry name" value="2-enoyl-CoA Hydratase, Chain A, domain 1"/>
    <property type="match status" value="1"/>
</dbReference>
<evidence type="ECO:0000313" key="2">
    <source>
        <dbReference type="EMBL" id="SBS70488.1"/>
    </source>
</evidence>
<gene>
    <name evidence="2" type="ORF">MHPYR_10161</name>
</gene>
<dbReference type="SUPFAM" id="SSF52096">
    <property type="entry name" value="ClpP/crotonase"/>
    <property type="match status" value="1"/>
</dbReference>
<protein>
    <recommendedName>
        <fullName evidence="3">Enoyl-CoA hydratase/isomerase family protein</fullName>
    </recommendedName>
</protein>
<evidence type="ECO:0000256" key="1">
    <source>
        <dbReference type="SAM" id="MobiDB-lite"/>
    </source>
</evidence>
<proteinExistence type="predicted"/>
<feature type="compositionally biased region" description="Basic and acidic residues" evidence="1">
    <location>
        <begin position="168"/>
        <end position="179"/>
    </location>
</feature>
<feature type="region of interest" description="Disordered" evidence="1">
    <location>
        <begin position="144"/>
        <end position="179"/>
    </location>
</feature>
<name>A0A1Y5P3E7_9MYCO</name>
<organism evidence="2">
    <name type="scientific">uncultured Mycobacterium sp</name>
    <dbReference type="NCBI Taxonomy" id="171292"/>
    <lineage>
        <taxon>Bacteria</taxon>
        <taxon>Bacillati</taxon>
        <taxon>Actinomycetota</taxon>
        <taxon>Actinomycetes</taxon>
        <taxon>Mycobacteriales</taxon>
        <taxon>Mycobacteriaceae</taxon>
        <taxon>Mycobacterium</taxon>
        <taxon>environmental samples</taxon>
    </lineage>
</organism>
<reference evidence="2" key="1">
    <citation type="submission" date="2016-03" db="EMBL/GenBank/DDBJ databases">
        <authorList>
            <person name="Ploux O."/>
        </authorList>
    </citation>
    <scope>NUCLEOTIDE SEQUENCE</scope>
    <source>
        <strain evidence="2">UC10</strain>
    </source>
</reference>
<dbReference type="AlphaFoldDB" id="A0A1Y5P3E7"/>
<sequence length="179" mass="20622">MLGSTAGHHDRRRCRARLGYGPGPDDRLHRHRHFFCSGAHAGHTLRMSDTHSRACLFIVRCLTSPACRQSQRNEHEMKSQQWTHFSVRVESEQLWRVTFDNPPINLVTPEMLVELPELIDEMQAATELRVVVFESAPCRRNAQGRRGYRVSVDRRHQRPPFGSAGGVHRQDSRTGARHR</sequence>
<dbReference type="EMBL" id="FLQS01000001">
    <property type="protein sequence ID" value="SBS70488.1"/>
    <property type="molecule type" value="Genomic_DNA"/>
</dbReference>